<dbReference type="Gene3D" id="2.60.200.20">
    <property type="match status" value="1"/>
</dbReference>
<dbReference type="InterPro" id="IPR000253">
    <property type="entry name" value="FHA_dom"/>
</dbReference>
<keyword evidence="5" id="KW-0234">DNA repair</keyword>
<dbReference type="SUPFAM" id="SSF49879">
    <property type="entry name" value="SMAD/FHA domain"/>
    <property type="match status" value="1"/>
</dbReference>
<evidence type="ECO:0000256" key="9">
    <source>
        <dbReference type="SAM" id="MobiDB-lite"/>
    </source>
</evidence>
<dbReference type="PANTHER" id="PTHR12162">
    <property type="entry name" value="NIBRIN-RELATED"/>
    <property type="match status" value="1"/>
</dbReference>
<dbReference type="GO" id="GO:0030870">
    <property type="term" value="C:Mre11 complex"/>
    <property type="evidence" value="ECO:0007669"/>
    <property type="project" value="InterPro"/>
</dbReference>
<feature type="region of interest" description="Disordered" evidence="9">
    <location>
        <begin position="328"/>
        <end position="548"/>
    </location>
</feature>
<dbReference type="Gene3D" id="3.40.50.10190">
    <property type="entry name" value="BRCT domain"/>
    <property type="match status" value="1"/>
</dbReference>
<dbReference type="CDD" id="cd00027">
    <property type="entry name" value="BRCT"/>
    <property type="match status" value="1"/>
</dbReference>
<feature type="region of interest" description="Disordered" evidence="9">
    <location>
        <begin position="624"/>
        <end position="668"/>
    </location>
</feature>
<evidence type="ECO:0000256" key="7">
    <source>
        <dbReference type="ARBA" id="ARBA00023306"/>
    </source>
</evidence>
<dbReference type="PROSITE" id="PS50006">
    <property type="entry name" value="FHA_DOMAIN"/>
    <property type="match status" value="1"/>
</dbReference>
<feature type="region of interest" description="Disordered" evidence="9">
    <location>
        <begin position="563"/>
        <end position="589"/>
    </location>
</feature>
<evidence type="ECO:0000313" key="13">
    <source>
        <dbReference type="Proteomes" id="UP000002630"/>
    </source>
</evidence>
<keyword evidence="6" id="KW-0539">Nucleus</keyword>
<evidence type="ECO:0000256" key="4">
    <source>
        <dbReference type="ARBA" id="ARBA00022763"/>
    </source>
</evidence>
<evidence type="ECO:0000256" key="2">
    <source>
        <dbReference type="ARBA" id="ARBA00004286"/>
    </source>
</evidence>
<keyword evidence="7" id="KW-0131">Cell cycle</keyword>
<accession>D8LKB3</accession>
<dbReference type="InterPro" id="IPR001357">
    <property type="entry name" value="BRCT_dom"/>
</dbReference>
<dbReference type="Proteomes" id="UP000002630">
    <property type="component" value="Linkage Group LG02"/>
</dbReference>
<dbReference type="EMBL" id="FN649727">
    <property type="protein sequence ID" value="CBN76058.1"/>
    <property type="molecule type" value="Genomic_DNA"/>
</dbReference>
<protein>
    <submittedName>
        <fullName evidence="12">Nibrin</fullName>
    </submittedName>
</protein>
<dbReference type="SUPFAM" id="SSF52113">
    <property type="entry name" value="BRCT domain"/>
    <property type="match status" value="1"/>
</dbReference>
<dbReference type="GO" id="GO:0000724">
    <property type="term" value="P:double-strand break repair via homologous recombination"/>
    <property type="evidence" value="ECO:0007669"/>
    <property type="project" value="TreeGrafter"/>
</dbReference>
<feature type="domain" description="BRCT" evidence="11">
    <location>
        <begin position="91"/>
        <end position="163"/>
    </location>
</feature>
<feature type="compositionally biased region" description="Gly residues" evidence="9">
    <location>
        <begin position="353"/>
        <end position="362"/>
    </location>
</feature>
<feature type="compositionally biased region" description="Basic and acidic residues" evidence="9">
    <location>
        <begin position="343"/>
        <end position="352"/>
    </location>
</feature>
<dbReference type="Pfam" id="PF00498">
    <property type="entry name" value="FHA"/>
    <property type="match status" value="1"/>
</dbReference>
<dbReference type="OrthoDB" id="552194at2759"/>
<comment type="similarity">
    <text evidence="8">Belongs to the Nibrin family.</text>
</comment>
<proteinExistence type="inferred from homology"/>
<dbReference type="InParanoid" id="D8LKB3"/>
<evidence type="ECO:0000256" key="6">
    <source>
        <dbReference type="ARBA" id="ARBA00023242"/>
    </source>
</evidence>
<feature type="domain" description="FHA" evidence="10">
    <location>
        <begin position="6"/>
        <end position="63"/>
    </location>
</feature>
<dbReference type="PANTHER" id="PTHR12162:SF0">
    <property type="entry name" value="NIBRIN"/>
    <property type="match status" value="1"/>
</dbReference>
<evidence type="ECO:0000313" key="12">
    <source>
        <dbReference type="EMBL" id="CBN76058.1"/>
    </source>
</evidence>
<dbReference type="InterPro" id="IPR008984">
    <property type="entry name" value="SMAD_FHA_dom_sf"/>
</dbReference>
<feature type="region of interest" description="Disordered" evidence="9">
    <location>
        <begin position="1"/>
        <end position="42"/>
    </location>
</feature>
<name>D8LKB3_ECTSI</name>
<feature type="compositionally biased region" description="Gly residues" evidence="9">
    <location>
        <begin position="408"/>
        <end position="428"/>
    </location>
</feature>
<dbReference type="CDD" id="cd22667">
    <property type="entry name" value="FHA_NBN"/>
    <property type="match status" value="1"/>
</dbReference>
<evidence type="ECO:0000259" key="11">
    <source>
        <dbReference type="PROSITE" id="PS50172"/>
    </source>
</evidence>
<dbReference type="AlphaFoldDB" id="D8LKB3"/>
<dbReference type="Pfam" id="PF00533">
    <property type="entry name" value="BRCT"/>
    <property type="match status" value="1"/>
</dbReference>
<dbReference type="GO" id="GO:0005694">
    <property type="term" value="C:chromosome"/>
    <property type="evidence" value="ECO:0007669"/>
    <property type="project" value="UniProtKB-SubCell"/>
</dbReference>
<dbReference type="SMART" id="SM00292">
    <property type="entry name" value="BRCT"/>
    <property type="match status" value="1"/>
</dbReference>
<dbReference type="PROSITE" id="PS50172">
    <property type="entry name" value="BRCT"/>
    <property type="match status" value="1"/>
</dbReference>
<dbReference type="EMBL" id="FN648478">
    <property type="protein sequence ID" value="CBN76058.1"/>
    <property type="molecule type" value="Genomic_DNA"/>
</dbReference>
<keyword evidence="13" id="KW-1185">Reference proteome</keyword>
<gene>
    <name evidence="12" type="ORF">Esi_0292_0018</name>
</gene>
<comment type="subcellular location">
    <subcellularLocation>
        <location evidence="2">Chromosome</location>
    </subcellularLocation>
    <subcellularLocation>
        <location evidence="1">Nucleus</location>
    </subcellularLocation>
</comment>
<feature type="compositionally biased region" description="Basic residues" evidence="9">
    <location>
        <begin position="659"/>
        <end position="668"/>
    </location>
</feature>
<keyword evidence="3" id="KW-0158">Chromosome</keyword>
<feature type="compositionally biased region" description="Low complexity" evidence="9">
    <location>
        <begin position="363"/>
        <end position="375"/>
    </location>
</feature>
<sequence>MAEGIHTLGRKGSSVSFPEDRSVSRKHAEIRVGPVPGNDPTEQPIWVKDVGSKLKTCVNGSETGETHKEISLKEGDEVKVGTTNSIMRVRFQALRFCATQLTAEEKAELKALSKKCGGAVSRKWDAAKCTHLVTLANTSSVTEKLVLALLGLRPVVHVGWLKDLAAGGTAKPLRPVPETEAFGPVVTRSRRQGPFRVRHTADRRTHLSGDFFAILHKDELVETIVEAAGGALCRAYAMSDDDFAGQDWQEWSAGRQSHFVQAGPEVSLSAKAKGVLASRGEVLEDVGMEATDKTQLTEAVVYLQSLVNVREAMRASSSSIAPMAVNTSSEAWGPSQSLAASQDEARGAERRGGGIAGAGGNAAGKAASSATAAAVADDDQIGDGADDAEGVPVAGPTPGGDDDDDGDGGGGGRGSGGGDSGGGSGGGRTAKRKRGAQPPRRGRGEEDDARGAGAGGASVEDHDKQQDEEEEEEASLERRGRGSQQRSSVPAPAPGGWMTAHNASSSQKDKRPRGGRVRVAGGVGGDTEGEVEEDENGEERARLATPADPAITEMCRLVAKAVSRSAPMGYSRSSSARPVGGRRGPAVPNFKRFKKNTIMFGGEQVAAYVPLAALRSTLPKESERELALAEEQQQLEAEEADADRLFTQNDNARGAARARAPRGRTKRR</sequence>
<evidence type="ECO:0000256" key="8">
    <source>
        <dbReference type="ARBA" id="ARBA00044757"/>
    </source>
</evidence>
<evidence type="ECO:0000256" key="1">
    <source>
        <dbReference type="ARBA" id="ARBA00004123"/>
    </source>
</evidence>
<feature type="compositionally biased region" description="Acidic residues" evidence="9">
    <location>
        <begin position="527"/>
        <end position="537"/>
    </location>
</feature>
<evidence type="ECO:0000259" key="10">
    <source>
        <dbReference type="PROSITE" id="PS50006"/>
    </source>
</evidence>
<feature type="compositionally biased region" description="Basic and acidic residues" evidence="9">
    <location>
        <begin position="18"/>
        <end position="30"/>
    </location>
</feature>
<organism evidence="12 13">
    <name type="scientific">Ectocarpus siliculosus</name>
    <name type="common">Brown alga</name>
    <name type="synonym">Conferva siliculosa</name>
    <dbReference type="NCBI Taxonomy" id="2880"/>
    <lineage>
        <taxon>Eukaryota</taxon>
        <taxon>Sar</taxon>
        <taxon>Stramenopiles</taxon>
        <taxon>Ochrophyta</taxon>
        <taxon>PX clade</taxon>
        <taxon>Phaeophyceae</taxon>
        <taxon>Ectocarpales</taxon>
        <taxon>Ectocarpaceae</taxon>
        <taxon>Ectocarpus</taxon>
    </lineage>
</organism>
<dbReference type="GO" id="GO:0003684">
    <property type="term" value="F:damaged DNA binding"/>
    <property type="evidence" value="ECO:0007669"/>
    <property type="project" value="TreeGrafter"/>
</dbReference>
<dbReference type="GO" id="GO:0007095">
    <property type="term" value="P:mitotic G2 DNA damage checkpoint signaling"/>
    <property type="evidence" value="ECO:0007669"/>
    <property type="project" value="InterPro"/>
</dbReference>
<feature type="compositionally biased region" description="Polar residues" evidence="9">
    <location>
        <begin position="328"/>
        <end position="340"/>
    </location>
</feature>
<feature type="compositionally biased region" description="Acidic residues" evidence="9">
    <location>
        <begin position="376"/>
        <end position="389"/>
    </location>
</feature>
<evidence type="ECO:0000256" key="3">
    <source>
        <dbReference type="ARBA" id="ARBA00022454"/>
    </source>
</evidence>
<dbReference type="STRING" id="2880.D8LKB3"/>
<dbReference type="InterPro" id="IPR040227">
    <property type="entry name" value="Nibrin-rel"/>
</dbReference>
<dbReference type="InterPro" id="IPR036420">
    <property type="entry name" value="BRCT_dom_sf"/>
</dbReference>
<evidence type="ECO:0000256" key="5">
    <source>
        <dbReference type="ARBA" id="ARBA00023204"/>
    </source>
</evidence>
<reference evidence="12 13" key="1">
    <citation type="journal article" date="2010" name="Nature">
        <title>The Ectocarpus genome and the independent evolution of multicellularity in brown algae.</title>
        <authorList>
            <person name="Cock J.M."/>
            <person name="Sterck L."/>
            <person name="Rouze P."/>
            <person name="Scornet D."/>
            <person name="Allen A.E."/>
            <person name="Amoutzias G."/>
            <person name="Anthouard V."/>
            <person name="Artiguenave F."/>
            <person name="Aury J.M."/>
            <person name="Badger J.H."/>
            <person name="Beszteri B."/>
            <person name="Billiau K."/>
            <person name="Bonnet E."/>
            <person name="Bothwell J.H."/>
            <person name="Bowler C."/>
            <person name="Boyen C."/>
            <person name="Brownlee C."/>
            <person name="Carrano C.J."/>
            <person name="Charrier B."/>
            <person name="Cho G.Y."/>
            <person name="Coelho S.M."/>
            <person name="Collen J."/>
            <person name="Corre E."/>
            <person name="Da Silva C."/>
            <person name="Delage L."/>
            <person name="Delaroque N."/>
            <person name="Dittami S.M."/>
            <person name="Doulbeau S."/>
            <person name="Elias M."/>
            <person name="Farnham G."/>
            <person name="Gachon C.M."/>
            <person name="Gschloessl B."/>
            <person name="Heesch S."/>
            <person name="Jabbari K."/>
            <person name="Jubin C."/>
            <person name="Kawai H."/>
            <person name="Kimura K."/>
            <person name="Kloareg B."/>
            <person name="Kupper F.C."/>
            <person name="Lang D."/>
            <person name="Le Bail A."/>
            <person name="Leblanc C."/>
            <person name="Lerouge P."/>
            <person name="Lohr M."/>
            <person name="Lopez P.J."/>
            <person name="Martens C."/>
            <person name="Maumus F."/>
            <person name="Michel G."/>
            <person name="Miranda-Saavedra D."/>
            <person name="Morales J."/>
            <person name="Moreau H."/>
            <person name="Motomura T."/>
            <person name="Nagasato C."/>
            <person name="Napoli C.A."/>
            <person name="Nelson D.R."/>
            <person name="Nyvall-Collen P."/>
            <person name="Peters A.F."/>
            <person name="Pommier C."/>
            <person name="Potin P."/>
            <person name="Poulain J."/>
            <person name="Quesneville H."/>
            <person name="Read B."/>
            <person name="Rensing S.A."/>
            <person name="Ritter A."/>
            <person name="Rousvoal S."/>
            <person name="Samanta M."/>
            <person name="Samson G."/>
            <person name="Schroeder D.C."/>
            <person name="Segurens B."/>
            <person name="Strittmatter M."/>
            <person name="Tonon T."/>
            <person name="Tregear J.W."/>
            <person name="Valentin K."/>
            <person name="von Dassow P."/>
            <person name="Yamagishi T."/>
            <person name="Van de Peer Y."/>
            <person name="Wincker P."/>
        </authorList>
    </citation>
    <scope>NUCLEOTIDE SEQUENCE [LARGE SCALE GENOMIC DNA]</scope>
    <source>
        <strain evidence="13">Ec32 / CCAP1310/4</strain>
    </source>
</reference>
<keyword evidence="4" id="KW-0227">DNA damage</keyword>